<dbReference type="Gene3D" id="3.30.370.20">
    <property type="match status" value="1"/>
</dbReference>
<evidence type="ECO:0000313" key="2">
    <source>
        <dbReference type="Proteomes" id="UP000028093"/>
    </source>
</evidence>
<gene>
    <name evidence="1" type="ORF">SK1126_0059</name>
</gene>
<dbReference type="Proteomes" id="UP000028093">
    <property type="component" value="Unassembled WGS sequence"/>
</dbReference>
<dbReference type="PATRIC" id="fig|28037.99.peg.53"/>
<accession>A0A081PUH8</accession>
<sequence length="292" mass="33676">MKHLIIATTPLQAKIAQHIKGLYPNQDFVSLYVSPVKNARQEHYAKDFDYVHYPQDAEDLAQICQELAGDYGTIFYASFDNSLILDLVASSTYQHLMSFDDGYADIYPLGMYALPLQPSQVGPLGLTRDDLIERTEKHYTLYRSDYHVVAREKLVYLEHFFDLPQVPVSNGKTVKVLLGQKFSEEDDQISIRFISTYAKALAIDLYLPHPKETFTIPNVTYLETDLIFEDVLAQLFQEYEFVHVYHFTSSVSLHLQDLPHVTITGISLPYYEDRQKELRRLGCQFETVSLGW</sequence>
<dbReference type="AlphaFoldDB" id="A0A081PUH8"/>
<dbReference type="GO" id="GO:0016740">
    <property type="term" value="F:transferase activity"/>
    <property type="evidence" value="ECO:0007669"/>
    <property type="project" value="UniProtKB-KW"/>
</dbReference>
<comment type="caution">
    <text evidence="1">The sequence shown here is derived from an EMBL/GenBank/DDBJ whole genome shotgun (WGS) entry which is preliminary data.</text>
</comment>
<reference evidence="1 2" key="1">
    <citation type="submission" date="2014-05" db="EMBL/GenBank/DDBJ databases">
        <authorList>
            <person name="Daugherty S.C."/>
            <person name="Tallon L.J."/>
            <person name="Sadzewicz L."/>
            <person name="Kilian M."/>
            <person name="Tettelin H."/>
        </authorList>
    </citation>
    <scope>NUCLEOTIDE SEQUENCE [LARGE SCALE GENOMIC DNA]</scope>
    <source>
        <strain evidence="1 2">SK1126</strain>
    </source>
</reference>
<keyword evidence="1" id="KW-0808">Transferase</keyword>
<proteinExistence type="predicted"/>
<protein>
    <submittedName>
        <fullName evidence="1">Glycosyltransferase 52 family protein</fullName>
    </submittedName>
</protein>
<dbReference type="Pfam" id="PF07922">
    <property type="entry name" value="Glyco_transf_52"/>
    <property type="match status" value="1"/>
</dbReference>
<name>A0A081PUH8_STRMT</name>
<dbReference type="EMBL" id="JPFT01000001">
    <property type="protein sequence ID" value="KEQ34351.1"/>
    <property type="molecule type" value="Genomic_DNA"/>
</dbReference>
<dbReference type="RefSeq" id="WP_033681009.1">
    <property type="nucleotide sequence ID" value="NZ_JPFT01000001.1"/>
</dbReference>
<dbReference type="InterPro" id="IPR012477">
    <property type="entry name" value="Glyco_transf_52"/>
</dbReference>
<organism evidence="1 2">
    <name type="scientific">Streptococcus mitis</name>
    <dbReference type="NCBI Taxonomy" id="28037"/>
    <lineage>
        <taxon>Bacteria</taxon>
        <taxon>Bacillati</taxon>
        <taxon>Bacillota</taxon>
        <taxon>Bacilli</taxon>
        <taxon>Lactobacillales</taxon>
        <taxon>Streptococcaceae</taxon>
        <taxon>Streptococcus</taxon>
        <taxon>Streptococcus mitis group</taxon>
    </lineage>
</organism>
<evidence type="ECO:0000313" key="1">
    <source>
        <dbReference type="EMBL" id="KEQ34351.1"/>
    </source>
</evidence>